<dbReference type="InterPro" id="IPR029063">
    <property type="entry name" value="SAM-dependent_MTases_sf"/>
</dbReference>
<dbReference type="EMBL" id="NRSD01000015">
    <property type="protein sequence ID" value="MBK1645776.1"/>
    <property type="molecule type" value="Genomic_DNA"/>
</dbReference>
<dbReference type="CDD" id="cd02440">
    <property type="entry name" value="AdoMet_MTases"/>
    <property type="match status" value="1"/>
</dbReference>
<gene>
    <name evidence="1" type="ORF">CKO25_14165</name>
</gene>
<accession>A0A9X0WJP7</accession>
<name>A0A9X0WJP7_9GAMM</name>
<keyword evidence="2" id="KW-1185">Reference proteome</keyword>
<organism evidence="1 2">
    <name type="scientific">Thiocapsa imhoffii</name>
    <dbReference type="NCBI Taxonomy" id="382777"/>
    <lineage>
        <taxon>Bacteria</taxon>
        <taxon>Pseudomonadati</taxon>
        <taxon>Pseudomonadota</taxon>
        <taxon>Gammaproteobacteria</taxon>
        <taxon>Chromatiales</taxon>
        <taxon>Chromatiaceae</taxon>
        <taxon>Thiocapsa</taxon>
    </lineage>
</organism>
<dbReference type="AlphaFoldDB" id="A0A9X0WJP7"/>
<reference evidence="1 2" key="1">
    <citation type="journal article" date="2020" name="Microorganisms">
        <title>Osmotic Adaptation and Compatible Solute Biosynthesis of Phototrophic Bacteria as Revealed from Genome Analyses.</title>
        <authorList>
            <person name="Imhoff J.F."/>
            <person name="Rahn T."/>
            <person name="Kunzel S."/>
            <person name="Keller A."/>
            <person name="Neulinger S.C."/>
        </authorList>
    </citation>
    <scope>NUCLEOTIDE SEQUENCE [LARGE SCALE GENOMIC DNA]</scope>
    <source>
        <strain evidence="1 2">DSM 21303</strain>
    </source>
</reference>
<protein>
    <recommendedName>
        <fullName evidence="3">Class I SAM-dependent methyltransferase</fullName>
    </recommendedName>
</protein>
<sequence length="288" mass="31135">MGEFSAAWLALRAAADQRSRATDLIAPLRDLCARQATIRVLDLGCGTGANMRVLAPVLGGVQAWRGVDADRSLLACCDLETRRWAAAMGYHWDPVRRCARGQTPPFECALRTHAADLTAGPDVLPLAHSDLVTASALLDLVSEAWLSRLVSACAQRGLPMLFVLTYDGRITFDPVDELDHTLVELVNQHQGRDKGFGPALGPAAVGRLEALANRFGYQVQARRSDWQLGAGDAPLQRALIQGWYQAACEQNPAAAPALQAWCSAREEAIAQGRLGILVGHRDQLLMPL</sequence>
<evidence type="ECO:0008006" key="3">
    <source>
        <dbReference type="Google" id="ProtNLM"/>
    </source>
</evidence>
<proteinExistence type="predicted"/>
<comment type="caution">
    <text evidence="1">The sequence shown here is derived from an EMBL/GenBank/DDBJ whole genome shotgun (WGS) entry which is preliminary data.</text>
</comment>
<evidence type="ECO:0000313" key="2">
    <source>
        <dbReference type="Proteomes" id="UP001138802"/>
    </source>
</evidence>
<evidence type="ECO:0000313" key="1">
    <source>
        <dbReference type="EMBL" id="MBK1645776.1"/>
    </source>
</evidence>
<dbReference type="SUPFAM" id="SSF53335">
    <property type="entry name" value="S-adenosyl-L-methionine-dependent methyltransferases"/>
    <property type="match status" value="1"/>
</dbReference>
<dbReference type="Gene3D" id="3.40.50.150">
    <property type="entry name" value="Vaccinia Virus protein VP39"/>
    <property type="match status" value="1"/>
</dbReference>
<dbReference type="Proteomes" id="UP001138802">
    <property type="component" value="Unassembled WGS sequence"/>
</dbReference>
<dbReference type="RefSeq" id="WP_200388576.1">
    <property type="nucleotide sequence ID" value="NZ_NRSD01000015.1"/>
</dbReference>